<dbReference type="Pfam" id="PF04306">
    <property type="entry name" value="DUF456"/>
    <property type="match status" value="1"/>
</dbReference>
<dbReference type="InterPro" id="IPR007403">
    <property type="entry name" value="DUF456"/>
</dbReference>
<proteinExistence type="predicted"/>
<keyword evidence="1" id="KW-1133">Transmembrane helix</keyword>
<feature type="transmembrane region" description="Helical" evidence="1">
    <location>
        <begin position="129"/>
        <end position="151"/>
    </location>
</feature>
<organism evidence="2 3">
    <name type="scientific">Barnesiella viscericola</name>
    <dbReference type="NCBI Taxonomy" id="397865"/>
    <lineage>
        <taxon>Bacteria</taxon>
        <taxon>Pseudomonadati</taxon>
        <taxon>Bacteroidota</taxon>
        <taxon>Bacteroidia</taxon>
        <taxon>Bacteroidales</taxon>
        <taxon>Barnesiellaceae</taxon>
        <taxon>Barnesiella</taxon>
    </lineage>
</organism>
<dbReference type="Proteomes" id="UP000757103">
    <property type="component" value="Unassembled WGS sequence"/>
</dbReference>
<keyword evidence="1" id="KW-0812">Transmembrane</keyword>
<comment type="caution">
    <text evidence="2">The sequence shown here is derived from an EMBL/GenBank/DDBJ whole genome shotgun (WGS) entry which is preliminary data.</text>
</comment>
<feature type="transmembrane region" description="Helical" evidence="1">
    <location>
        <begin position="85"/>
        <end position="109"/>
    </location>
</feature>
<feature type="transmembrane region" description="Helical" evidence="1">
    <location>
        <begin position="44"/>
        <end position="64"/>
    </location>
</feature>
<keyword evidence="1" id="KW-0472">Membrane</keyword>
<reference evidence="2" key="1">
    <citation type="journal article" date="2021" name="PeerJ">
        <title>Extensive microbial diversity within the chicken gut microbiome revealed by metagenomics and culture.</title>
        <authorList>
            <person name="Gilroy R."/>
            <person name="Ravi A."/>
            <person name="Getino M."/>
            <person name="Pursley I."/>
            <person name="Horton D.L."/>
            <person name="Alikhan N.F."/>
            <person name="Baker D."/>
            <person name="Gharbi K."/>
            <person name="Hall N."/>
            <person name="Watson M."/>
            <person name="Adriaenssens E.M."/>
            <person name="Foster-Nyarko E."/>
            <person name="Jarju S."/>
            <person name="Secka A."/>
            <person name="Antonio M."/>
            <person name="Oren A."/>
            <person name="Chaudhuri R.R."/>
            <person name="La Ragione R."/>
            <person name="Hildebrand F."/>
            <person name="Pallen M.J."/>
        </authorList>
    </citation>
    <scope>NUCLEOTIDE SEQUENCE</scope>
    <source>
        <strain evidence="2">CHK121-7720</strain>
    </source>
</reference>
<protein>
    <submittedName>
        <fullName evidence="2">DUF456 domain-containing protein</fullName>
    </submittedName>
</protein>
<evidence type="ECO:0000313" key="3">
    <source>
        <dbReference type="Proteomes" id="UP000757103"/>
    </source>
</evidence>
<evidence type="ECO:0000256" key="1">
    <source>
        <dbReference type="SAM" id="Phobius"/>
    </source>
</evidence>
<gene>
    <name evidence="2" type="ORF">K8U91_01825</name>
</gene>
<reference evidence="2" key="2">
    <citation type="submission" date="2021-09" db="EMBL/GenBank/DDBJ databases">
        <authorList>
            <person name="Gilroy R."/>
        </authorList>
    </citation>
    <scope>NUCLEOTIDE SEQUENCE</scope>
    <source>
        <strain evidence="2">CHK121-7720</strain>
    </source>
</reference>
<name>A0A921MP28_9BACT</name>
<dbReference type="RefSeq" id="WP_273305276.1">
    <property type="nucleotide sequence ID" value="NZ_DYUD01000009.1"/>
</dbReference>
<dbReference type="AlphaFoldDB" id="A0A921MP28"/>
<dbReference type="EMBL" id="DYUD01000009">
    <property type="protein sequence ID" value="HJG88203.1"/>
    <property type="molecule type" value="Genomic_DNA"/>
</dbReference>
<dbReference type="PANTHER" id="PTHR39165:SF1">
    <property type="entry name" value="DUF456 DOMAIN-CONTAINING PROTEIN"/>
    <property type="match status" value="1"/>
</dbReference>
<sequence length="158" mass="16685">MEIVWIILGALCLLVGLAGCFLPALPGPPLAYVGMLLLHITDKVQFTVTQLIVWAILVIVVQVLDYFTPLIGTKYGGGSKWGNRGCIVGTVVGMFLFPPWGIILGPLVGAIVGELLGGKLTHEALKAGLGAFVGFLLGVVIKVSLCGYFIYEFVAALV</sequence>
<accession>A0A921MP28</accession>
<dbReference type="PANTHER" id="PTHR39165">
    <property type="entry name" value="IG HYPOTHETICAL 17883"/>
    <property type="match status" value="1"/>
</dbReference>
<evidence type="ECO:0000313" key="2">
    <source>
        <dbReference type="EMBL" id="HJG88203.1"/>
    </source>
</evidence>